<feature type="region of interest" description="Disordered" evidence="1">
    <location>
        <begin position="92"/>
        <end position="151"/>
    </location>
</feature>
<organism evidence="2 3">
    <name type="scientific">Ectocarpus siliculosus</name>
    <name type="common">Brown alga</name>
    <name type="synonym">Conferva siliculosa</name>
    <dbReference type="NCBI Taxonomy" id="2880"/>
    <lineage>
        <taxon>Eukaryota</taxon>
        <taxon>Sar</taxon>
        <taxon>Stramenopiles</taxon>
        <taxon>Ochrophyta</taxon>
        <taxon>PX clade</taxon>
        <taxon>Phaeophyceae</taxon>
        <taxon>Ectocarpales</taxon>
        <taxon>Ectocarpaceae</taxon>
        <taxon>Ectocarpus</taxon>
    </lineage>
</organism>
<dbReference type="EMBL" id="FN649736">
    <property type="protein sequence ID" value="CBN78885.1"/>
    <property type="molecule type" value="Genomic_DNA"/>
</dbReference>
<dbReference type="OrthoDB" id="10372395at2759"/>
<evidence type="ECO:0000256" key="1">
    <source>
        <dbReference type="SAM" id="MobiDB-lite"/>
    </source>
</evidence>
<dbReference type="AlphaFoldDB" id="D8LFY6"/>
<dbReference type="Proteomes" id="UP000002630">
    <property type="component" value="Linkage Group LG11"/>
</dbReference>
<accession>D8LFY6</accession>
<gene>
    <name evidence="2" type="ORF">Esi_0155_0001</name>
</gene>
<keyword evidence="3" id="KW-1185">Reference proteome</keyword>
<protein>
    <submittedName>
        <fullName evidence="2">Uncharacterized protein</fullName>
    </submittedName>
</protein>
<reference evidence="2 3" key="1">
    <citation type="journal article" date="2010" name="Nature">
        <title>The Ectocarpus genome and the independent evolution of multicellularity in brown algae.</title>
        <authorList>
            <person name="Cock J.M."/>
            <person name="Sterck L."/>
            <person name="Rouze P."/>
            <person name="Scornet D."/>
            <person name="Allen A.E."/>
            <person name="Amoutzias G."/>
            <person name="Anthouard V."/>
            <person name="Artiguenave F."/>
            <person name="Aury J.M."/>
            <person name="Badger J.H."/>
            <person name="Beszteri B."/>
            <person name="Billiau K."/>
            <person name="Bonnet E."/>
            <person name="Bothwell J.H."/>
            <person name="Bowler C."/>
            <person name="Boyen C."/>
            <person name="Brownlee C."/>
            <person name="Carrano C.J."/>
            <person name="Charrier B."/>
            <person name="Cho G.Y."/>
            <person name="Coelho S.M."/>
            <person name="Collen J."/>
            <person name="Corre E."/>
            <person name="Da Silva C."/>
            <person name="Delage L."/>
            <person name="Delaroque N."/>
            <person name="Dittami S.M."/>
            <person name="Doulbeau S."/>
            <person name="Elias M."/>
            <person name="Farnham G."/>
            <person name="Gachon C.M."/>
            <person name="Gschloessl B."/>
            <person name="Heesch S."/>
            <person name="Jabbari K."/>
            <person name="Jubin C."/>
            <person name="Kawai H."/>
            <person name="Kimura K."/>
            <person name="Kloareg B."/>
            <person name="Kupper F.C."/>
            <person name="Lang D."/>
            <person name="Le Bail A."/>
            <person name="Leblanc C."/>
            <person name="Lerouge P."/>
            <person name="Lohr M."/>
            <person name="Lopez P.J."/>
            <person name="Martens C."/>
            <person name="Maumus F."/>
            <person name="Michel G."/>
            <person name="Miranda-Saavedra D."/>
            <person name="Morales J."/>
            <person name="Moreau H."/>
            <person name="Motomura T."/>
            <person name="Nagasato C."/>
            <person name="Napoli C.A."/>
            <person name="Nelson D.R."/>
            <person name="Nyvall-Collen P."/>
            <person name="Peters A.F."/>
            <person name="Pommier C."/>
            <person name="Potin P."/>
            <person name="Poulain J."/>
            <person name="Quesneville H."/>
            <person name="Read B."/>
            <person name="Rensing S.A."/>
            <person name="Ritter A."/>
            <person name="Rousvoal S."/>
            <person name="Samanta M."/>
            <person name="Samson G."/>
            <person name="Schroeder D.C."/>
            <person name="Segurens B."/>
            <person name="Strittmatter M."/>
            <person name="Tonon T."/>
            <person name="Tregear J.W."/>
            <person name="Valentin K."/>
            <person name="von Dassow P."/>
            <person name="Yamagishi T."/>
            <person name="Van de Peer Y."/>
            <person name="Wincker P."/>
        </authorList>
    </citation>
    <scope>NUCLEOTIDE SEQUENCE [LARGE SCALE GENOMIC DNA]</scope>
    <source>
        <strain evidence="3">Ec32 / CCAP1310/4</strain>
    </source>
</reference>
<name>D8LFY6_ECTSI</name>
<dbReference type="InParanoid" id="D8LFY6"/>
<dbReference type="EMBL" id="FN648104">
    <property type="protein sequence ID" value="CBN78885.1"/>
    <property type="molecule type" value="Genomic_DNA"/>
</dbReference>
<evidence type="ECO:0000313" key="2">
    <source>
        <dbReference type="EMBL" id="CBN78885.1"/>
    </source>
</evidence>
<feature type="compositionally biased region" description="Low complexity" evidence="1">
    <location>
        <begin position="115"/>
        <end position="128"/>
    </location>
</feature>
<evidence type="ECO:0000313" key="3">
    <source>
        <dbReference type="Proteomes" id="UP000002630"/>
    </source>
</evidence>
<proteinExistence type="predicted"/>
<sequence length="397" mass="41389">MGGGHGMGAEMELSLVAALQASSMPASLLQALRTLDQELGEETEREALDGVVDSLVEWFLHESRAPRTADGDDLGLCLRAACWLAPRFADLSSSGSPRPQAADETAAALNDGSQAATATTATPETPAPGEAREDLGERQGQTTAARDDGEEPLQLLLELGAGRLGAGVDGIHRSLSLMAGALLGLRSMRVRRAFASALRAHLGTVRVDSVFRFDAPKAGPPSGNGGVVSSPGRLALPPMLSWASFRKREIVVTSFQRKSFSARCKFGPPAEAVHLGGGGVGDGGRQDGWRFVAVSHGQPYVKRSGRLRVSVDGGVVLDTELHYPPATGQGSKDPMSRCCFCEGFVGEAGSLALYGDELDMGAVRALLAAGPNHLGAAQPLPVATSDTLPPLLHTQKD</sequence>